<dbReference type="SUPFAM" id="SSF53706">
    <property type="entry name" value="Formate dehydrogenase/DMSO reductase, domains 1-3"/>
    <property type="match status" value="1"/>
</dbReference>
<evidence type="ECO:0000313" key="9">
    <source>
        <dbReference type="EMBL" id="MFB9950750.1"/>
    </source>
</evidence>
<feature type="domain" description="Molybdopterin oxidoreductase N-terminal" evidence="8">
    <location>
        <begin position="9"/>
        <end position="48"/>
    </location>
</feature>
<evidence type="ECO:0000256" key="2">
    <source>
        <dbReference type="ARBA" id="ARBA00010312"/>
    </source>
</evidence>
<dbReference type="InterPro" id="IPR009010">
    <property type="entry name" value="Asp_de-COase-like_dom_sf"/>
</dbReference>
<dbReference type="InterPro" id="IPR041460">
    <property type="entry name" value="Molybdopterin_N"/>
</dbReference>
<evidence type="ECO:0000256" key="3">
    <source>
        <dbReference type="ARBA" id="ARBA00022505"/>
    </source>
</evidence>
<sequence length="761" mass="83009">MPNVPFRQHSSHWGAFRARTVDGKLEIEPFEKDPMPSPLLRNFEASLHNPARLSRPLVRKGWLKDGPGSDRRRGNDDYVEMDWDEALDLAARELERLGAGPDSCAGNHVFGGSYGWSSAGRFHHAQSQVHRFLNTAFGGYVRSVDSYSSAAGAVILSYVLGDSRVMTRDHPYWQELAEDSELVLAFGGLPLRNSNVSNGGISNHCALPAMRTARDRGARFVLISPLRDDLPEEIPCDWYAPNPGTDTALMLGMAWHLHKKGLVDQSYLDRYTVGYALFEAYLLGTTDGTPKTTAWAQAICGVPAQHIEALAERAASSVTLINVTYSLQRAENGEQPVWMALVLSAMLGHMGKPGGGFCYGLSSIGNIGRPPLDIPLPTFSQKTNGVADFIPVARVSDLLLHPGETYTYKGEVRRYADIRLVYWAGGNPFHHHQDLSRLTEAFSRPETIIVHDSVGTATTRHADIVFPATTTLERDDIGASANDPYIFAMQKIADPFGEARDDYDIFAALSQRIGVGEAFTEGHSVSDWLQRLYEPSRKALEEKGLYAPSFETFWEGGRVDIPTAETPGFVARFHNDPARFPLATGSGKIEIACEAISSNPDCGIQPHPVWIEPEARQDISGDTTAFPLQLVANQPATRLHSQLDFGAYSVESKINGREPVRIHPADAGKREIINGDTVKIVSPNGATLAGAIVTDTVRQGVIQLSTGAWYDPVKDASGTVICRAGNPNAVTRDAGASPLSQGCTGQLAMVEVLRMTAKQEH</sequence>
<proteinExistence type="inferred from homology"/>
<feature type="domain" description="Molybdopterin oxidoreductase" evidence="6">
    <location>
        <begin position="52"/>
        <end position="512"/>
    </location>
</feature>
<evidence type="ECO:0000259" key="8">
    <source>
        <dbReference type="Pfam" id="PF18364"/>
    </source>
</evidence>
<keyword evidence="10" id="KW-1185">Reference proteome</keyword>
<reference evidence="9 10" key="1">
    <citation type="submission" date="2024-09" db="EMBL/GenBank/DDBJ databases">
        <authorList>
            <person name="Sun Q."/>
            <person name="Mori K."/>
        </authorList>
    </citation>
    <scope>NUCLEOTIDE SEQUENCE [LARGE SCALE GENOMIC DNA]</scope>
    <source>
        <strain evidence="9 10">TBRC 4938</strain>
    </source>
</reference>
<dbReference type="SUPFAM" id="SSF50692">
    <property type="entry name" value="ADC-like"/>
    <property type="match status" value="1"/>
</dbReference>
<dbReference type="Proteomes" id="UP001589692">
    <property type="component" value="Unassembled WGS sequence"/>
</dbReference>
<dbReference type="InterPro" id="IPR006656">
    <property type="entry name" value="Mopterin_OxRdtase"/>
</dbReference>
<evidence type="ECO:0000259" key="6">
    <source>
        <dbReference type="Pfam" id="PF00384"/>
    </source>
</evidence>
<dbReference type="PANTHER" id="PTHR43742">
    <property type="entry name" value="TRIMETHYLAMINE-N-OXIDE REDUCTASE"/>
    <property type="match status" value="1"/>
</dbReference>
<dbReference type="InterPro" id="IPR006657">
    <property type="entry name" value="MoPterin_dinucl-bd_dom"/>
</dbReference>
<protein>
    <submittedName>
        <fullName evidence="9">Molybdopterin-dependent oxidoreductase</fullName>
    </submittedName>
</protein>
<comment type="caution">
    <text evidence="9">The sequence shown here is derived from an EMBL/GenBank/DDBJ whole genome shotgun (WGS) entry which is preliminary data.</text>
</comment>
<evidence type="ECO:0000259" key="7">
    <source>
        <dbReference type="Pfam" id="PF01568"/>
    </source>
</evidence>
<dbReference type="PANTHER" id="PTHR43742:SF10">
    <property type="entry name" value="TRIMETHYLAMINE-N-OXIDE REDUCTASE 2"/>
    <property type="match status" value="1"/>
</dbReference>
<name>A0ABV6AJH0_9HYPH</name>
<dbReference type="Pfam" id="PF18364">
    <property type="entry name" value="Molybdopterin_N"/>
    <property type="match status" value="1"/>
</dbReference>
<dbReference type="Gene3D" id="3.40.228.10">
    <property type="entry name" value="Dimethylsulfoxide Reductase, domain 2"/>
    <property type="match status" value="1"/>
</dbReference>
<gene>
    <name evidence="9" type="ORF">ACFFP0_18010</name>
</gene>
<evidence type="ECO:0000256" key="1">
    <source>
        <dbReference type="ARBA" id="ARBA00001942"/>
    </source>
</evidence>
<comment type="similarity">
    <text evidence="2">Belongs to the prokaryotic molybdopterin-containing oxidoreductase family.</text>
</comment>
<dbReference type="Pfam" id="PF01568">
    <property type="entry name" value="Molydop_binding"/>
    <property type="match status" value="1"/>
</dbReference>
<evidence type="ECO:0000256" key="4">
    <source>
        <dbReference type="ARBA" id="ARBA00022723"/>
    </source>
</evidence>
<dbReference type="Gene3D" id="3.40.50.740">
    <property type="match status" value="1"/>
</dbReference>
<dbReference type="EMBL" id="JBHMAA010000019">
    <property type="protein sequence ID" value="MFB9950750.1"/>
    <property type="molecule type" value="Genomic_DNA"/>
</dbReference>
<evidence type="ECO:0000313" key="10">
    <source>
        <dbReference type="Proteomes" id="UP001589692"/>
    </source>
</evidence>
<comment type="cofactor">
    <cofactor evidence="1">
        <name>Mo-bis(molybdopterin guanine dinucleotide)</name>
        <dbReference type="ChEBI" id="CHEBI:60539"/>
    </cofactor>
</comment>
<dbReference type="InterPro" id="IPR050612">
    <property type="entry name" value="Prok_Mopterin_Oxidored"/>
</dbReference>
<keyword evidence="4" id="KW-0479">Metal-binding</keyword>
<dbReference type="Gene3D" id="2.40.40.20">
    <property type="match status" value="1"/>
</dbReference>
<dbReference type="Gene3D" id="3.90.55.10">
    <property type="entry name" value="Dimethylsulfoxide Reductase, domain 3"/>
    <property type="match status" value="1"/>
</dbReference>
<dbReference type="Pfam" id="PF00384">
    <property type="entry name" value="Molybdopterin"/>
    <property type="match status" value="1"/>
</dbReference>
<evidence type="ECO:0000256" key="5">
    <source>
        <dbReference type="ARBA" id="ARBA00023002"/>
    </source>
</evidence>
<keyword evidence="3" id="KW-0500">Molybdenum</keyword>
<keyword evidence="5" id="KW-0560">Oxidoreductase</keyword>
<dbReference type="RefSeq" id="WP_377263413.1">
    <property type="nucleotide sequence ID" value="NZ_JBHMAA010000019.1"/>
</dbReference>
<accession>A0ABV6AJH0</accession>
<organism evidence="9 10">
    <name type="scientific">Rhizobium puerariae</name>
    <dbReference type="NCBI Taxonomy" id="1585791"/>
    <lineage>
        <taxon>Bacteria</taxon>
        <taxon>Pseudomonadati</taxon>
        <taxon>Pseudomonadota</taxon>
        <taxon>Alphaproteobacteria</taxon>
        <taxon>Hyphomicrobiales</taxon>
        <taxon>Rhizobiaceae</taxon>
        <taxon>Rhizobium/Agrobacterium group</taxon>
        <taxon>Rhizobium</taxon>
    </lineage>
</organism>
<feature type="domain" description="Molybdopterin dinucleotide-binding" evidence="7">
    <location>
        <begin position="628"/>
        <end position="743"/>
    </location>
</feature>